<evidence type="ECO:0000313" key="1">
    <source>
        <dbReference type="EMBL" id="KAF3585085.1"/>
    </source>
</evidence>
<comment type="caution">
    <text evidence="1">The sequence shown here is derived from an EMBL/GenBank/DDBJ whole genome shotgun (WGS) entry which is preliminary data.</text>
</comment>
<accession>A0A8S9RUS0</accession>
<name>A0A8S9RUS0_BRACR</name>
<gene>
    <name evidence="1" type="ORF">F2Q69_00029352</name>
</gene>
<dbReference type="EMBL" id="QGKX02000088">
    <property type="protein sequence ID" value="KAF3585085.1"/>
    <property type="molecule type" value="Genomic_DNA"/>
</dbReference>
<proteinExistence type="predicted"/>
<protein>
    <submittedName>
        <fullName evidence="1">Uncharacterized protein</fullName>
    </submittedName>
</protein>
<dbReference type="Proteomes" id="UP000712600">
    <property type="component" value="Unassembled WGS sequence"/>
</dbReference>
<dbReference type="AlphaFoldDB" id="A0A8S9RUS0"/>
<reference evidence="1" key="1">
    <citation type="submission" date="2019-12" db="EMBL/GenBank/DDBJ databases">
        <title>Genome sequencing and annotation of Brassica cretica.</title>
        <authorList>
            <person name="Studholme D.J."/>
            <person name="Sarris P."/>
        </authorList>
    </citation>
    <scope>NUCLEOTIDE SEQUENCE</scope>
    <source>
        <strain evidence="1">PFS-109/04</strain>
        <tissue evidence="1">Leaf</tissue>
    </source>
</reference>
<organism evidence="1 2">
    <name type="scientific">Brassica cretica</name>
    <name type="common">Mustard</name>
    <dbReference type="NCBI Taxonomy" id="69181"/>
    <lineage>
        <taxon>Eukaryota</taxon>
        <taxon>Viridiplantae</taxon>
        <taxon>Streptophyta</taxon>
        <taxon>Embryophyta</taxon>
        <taxon>Tracheophyta</taxon>
        <taxon>Spermatophyta</taxon>
        <taxon>Magnoliopsida</taxon>
        <taxon>eudicotyledons</taxon>
        <taxon>Gunneridae</taxon>
        <taxon>Pentapetalae</taxon>
        <taxon>rosids</taxon>
        <taxon>malvids</taxon>
        <taxon>Brassicales</taxon>
        <taxon>Brassicaceae</taxon>
        <taxon>Brassiceae</taxon>
        <taxon>Brassica</taxon>
    </lineage>
</organism>
<evidence type="ECO:0000313" key="2">
    <source>
        <dbReference type="Proteomes" id="UP000712600"/>
    </source>
</evidence>
<sequence>MAVDRWYFVKPQEPPRSSVEQLGEYKTVTSTTEIASTKETLASLAVLCFCSENTSQPQPSSIFKPPYLSSSWCLTVIESGLSGSQLDSILLIVSQLKLPRCDSSSS</sequence>